<feature type="domain" description="PAS" evidence="25">
    <location>
        <begin position="42"/>
        <end position="90"/>
    </location>
</feature>
<evidence type="ECO:0000259" key="26">
    <source>
        <dbReference type="PROSITE" id="PS50113"/>
    </source>
</evidence>
<dbReference type="FunFam" id="1.10.1200.260:FF:000002">
    <property type="entry name" value="Potassium voltage-gated channel subfamily H member 8"/>
    <property type="match status" value="1"/>
</dbReference>
<keyword evidence="11" id="KW-0406">Ion transport</keyword>
<dbReference type="FunFam" id="2.60.120.10:FF:000014">
    <property type="entry name" value="Potassium voltage-gated channel, subfamily H (Eag-related), member 4"/>
    <property type="match status" value="1"/>
</dbReference>
<dbReference type="Gene3D" id="1.10.1200.260">
    <property type="match status" value="1"/>
</dbReference>
<comment type="similarity">
    <text evidence="17">Belongs to the potassium channel family. H (Eag) (TC 1.A.1.20) subfamily. Kv12.3/KCNH4 sub-subfamily.</text>
</comment>
<keyword evidence="9" id="KW-0630">Potassium</keyword>
<comment type="function">
    <text evidence="16">Pore-forming (alpha) subunit of a voltage-gated delayed rectifier. Activates at more negative voltages, exhibits fast prepulse-independent activation kinetics and deactivates much more slowly, but shows no inactivation.</text>
</comment>
<keyword evidence="5" id="KW-0633">Potassium transport</keyword>
<evidence type="ECO:0000256" key="1">
    <source>
        <dbReference type="ARBA" id="ARBA00004651"/>
    </source>
</evidence>
<dbReference type="Ensembl" id="ENSCCRT00010120595.1">
    <property type="protein sequence ID" value="ENSCCRP00010108357.1"/>
    <property type="gene ID" value="ENSCCRG00010047842.1"/>
</dbReference>
<dbReference type="Pfam" id="PF00520">
    <property type="entry name" value="Ion_trans"/>
    <property type="match status" value="1"/>
</dbReference>
<proteinExistence type="inferred from homology"/>
<dbReference type="NCBIfam" id="TIGR00229">
    <property type="entry name" value="sensory_box"/>
    <property type="match status" value="1"/>
</dbReference>
<dbReference type="InterPro" id="IPR005821">
    <property type="entry name" value="Ion_trans_dom"/>
</dbReference>
<dbReference type="InterPro" id="IPR035965">
    <property type="entry name" value="PAS-like_dom_sf"/>
</dbReference>
<dbReference type="InterPro" id="IPR000595">
    <property type="entry name" value="cNMP-bd_dom"/>
</dbReference>
<dbReference type="Gene3D" id="3.30.450.20">
    <property type="entry name" value="PAS domain"/>
    <property type="match status" value="1"/>
</dbReference>
<sequence length="609" mass="68859">MPVMRGLLAPQNTFLDTIATRFDGTHSNFVLGNAQVQSLYPIVYCSDGFCELTGYARAELMQKSCACHFLYGPETSDRLMAQIQGALDERREFKTELVFYKKGGTQFWCLLDIVPIKNEKGEVVLFLVSHKDITDNKKVQDEEQSPERGECRYLNDGIYQINISVLYQLSGHLQKQDKSKLKINNFSKIFFFLYIPVTDIVLNFRTTFVSTSGQVVYDARSICVHYVTTWLFVDLIAALPFDLLYAFNVSVYFGVHLLKTVRLLRLLRLLQKLERYSQYSAVVLTLLMSMFGLLAHWMACVWYVIGRSEIENSPGSWDIGWLHELGKRLAVLGGGPSIRSSYVTSLYFALSSLTSVGFGNVSANTDSEKIFSICTMLIGALMHAAVFGNVTAIIQRMYSRRSLYHTRTKDLKDFIRVHRLPKALAQRMLECFQTTWSVNNGIDVSELLKDFPDELRADIAMHLNKELLQLPLFESASRGCLRSLSLIIKTSFCAPAEFLIRQGDALQAIYFVCSGSMEVLKDNTVLAILGKGDLIGSDSLTKEQVIKTNANVKALTYCDLQYISLKGLREVLRLYPEYAQKFVSEIQHDLTYNLREGSGADVSDACKHT</sequence>
<dbReference type="PANTHER" id="PTHR10217:SF641">
    <property type="entry name" value="POTASSIUM VOLTAGE-GATED CHANNEL SUBFAMILY H MEMBER 3 ISOFORM X1"/>
    <property type="match status" value="1"/>
</dbReference>
<dbReference type="SUPFAM" id="SSF81324">
    <property type="entry name" value="Voltage-gated potassium channels"/>
    <property type="match status" value="1"/>
</dbReference>
<accession>A0A8C1PVE8</accession>
<feature type="transmembrane region" description="Helical" evidence="23">
    <location>
        <begin position="370"/>
        <end position="394"/>
    </location>
</feature>
<evidence type="ECO:0000256" key="22">
    <source>
        <dbReference type="ARBA" id="ARBA00083198"/>
    </source>
</evidence>
<dbReference type="InterPro" id="IPR050818">
    <property type="entry name" value="KCNH_animal-type"/>
</dbReference>
<dbReference type="Proteomes" id="UP000694427">
    <property type="component" value="Unplaced"/>
</dbReference>
<dbReference type="Pfam" id="PF13426">
    <property type="entry name" value="PAS_9"/>
    <property type="match status" value="1"/>
</dbReference>
<dbReference type="GO" id="GO:0034702">
    <property type="term" value="C:monoatomic ion channel complex"/>
    <property type="evidence" value="ECO:0007669"/>
    <property type="project" value="UniProtKB-KW"/>
</dbReference>
<dbReference type="AlphaFoldDB" id="A0A8C1PVE8"/>
<evidence type="ECO:0000256" key="7">
    <source>
        <dbReference type="ARBA" id="ARBA00022826"/>
    </source>
</evidence>
<dbReference type="PRINTS" id="PR01470">
    <property type="entry name" value="ERGCHANNEL"/>
</dbReference>
<keyword evidence="3" id="KW-0813">Transport</keyword>
<reference evidence="27" key="2">
    <citation type="submission" date="2025-09" db="UniProtKB">
        <authorList>
            <consortium name="Ensembl"/>
        </authorList>
    </citation>
    <scope>IDENTIFICATION</scope>
</reference>
<organism evidence="27 28">
    <name type="scientific">Cyprinus carpio</name>
    <name type="common">Common carp</name>
    <dbReference type="NCBI Taxonomy" id="7962"/>
    <lineage>
        <taxon>Eukaryota</taxon>
        <taxon>Metazoa</taxon>
        <taxon>Chordata</taxon>
        <taxon>Craniata</taxon>
        <taxon>Vertebrata</taxon>
        <taxon>Euteleostomi</taxon>
        <taxon>Actinopterygii</taxon>
        <taxon>Neopterygii</taxon>
        <taxon>Teleostei</taxon>
        <taxon>Ostariophysi</taxon>
        <taxon>Cypriniformes</taxon>
        <taxon>Cyprinidae</taxon>
        <taxon>Cyprininae</taxon>
        <taxon>Cyprinus</taxon>
    </lineage>
</organism>
<keyword evidence="4" id="KW-1003">Cell membrane</keyword>
<dbReference type="GO" id="GO:0042391">
    <property type="term" value="P:regulation of membrane potential"/>
    <property type="evidence" value="ECO:0007669"/>
    <property type="project" value="TreeGrafter"/>
</dbReference>
<evidence type="ECO:0000256" key="9">
    <source>
        <dbReference type="ARBA" id="ARBA00022958"/>
    </source>
</evidence>
<evidence type="ECO:0000256" key="17">
    <source>
        <dbReference type="ARBA" id="ARBA00061598"/>
    </source>
</evidence>
<dbReference type="InterPro" id="IPR014710">
    <property type="entry name" value="RmlC-like_jellyroll"/>
</dbReference>
<reference evidence="27" key="1">
    <citation type="submission" date="2025-08" db="UniProtKB">
        <authorList>
            <consortium name="Ensembl"/>
        </authorList>
    </citation>
    <scope>IDENTIFICATION</scope>
</reference>
<dbReference type="InterPro" id="IPR000700">
    <property type="entry name" value="PAS-assoc_C"/>
</dbReference>
<dbReference type="InterPro" id="IPR001610">
    <property type="entry name" value="PAC"/>
</dbReference>
<evidence type="ECO:0000256" key="19">
    <source>
        <dbReference type="ARBA" id="ARBA00075970"/>
    </source>
</evidence>
<dbReference type="InterPro" id="IPR003967">
    <property type="entry name" value="K_chnl_volt-dep_ERG"/>
</dbReference>
<evidence type="ECO:0000256" key="18">
    <source>
        <dbReference type="ARBA" id="ARBA00074373"/>
    </source>
</evidence>
<keyword evidence="7" id="KW-0631">Potassium channel</keyword>
<evidence type="ECO:0000256" key="8">
    <source>
        <dbReference type="ARBA" id="ARBA00022882"/>
    </source>
</evidence>
<protein>
    <recommendedName>
        <fullName evidence="18">Voltage-gated delayed rectifier potassium channel KCNH4</fullName>
    </recommendedName>
    <alternativeName>
        <fullName evidence="22">Brain-specific eag-like channel 2</fullName>
    </alternativeName>
    <alternativeName>
        <fullName evidence="20">Ether-a-go-go-like potassium channel 1</fullName>
    </alternativeName>
    <alternativeName>
        <fullName evidence="19">Potassium voltage-gated channel subfamily H member 4</fullName>
    </alternativeName>
    <alternativeName>
        <fullName evidence="21">Voltage-gated potassium channel subunit Kv12.3</fullName>
    </alternativeName>
</protein>
<evidence type="ECO:0000256" key="2">
    <source>
        <dbReference type="ARBA" id="ARBA00011552"/>
    </source>
</evidence>
<evidence type="ECO:0000256" key="20">
    <source>
        <dbReference type="ARBA" id="ARBA00076367"/>
    </source>
</evidence>
<evidence type="ECO:0000256" key="11">
    <source>
        <dbReference type="ARBA" id="ARBA00023065"/>
    </source>
</evidence>
<dbReference type="SUPFAM" id="SSF55785">
    <property type="entry name" value="PYP-like sensor domain (PAS domain)"/>
    <property type="match status" value="1"/>
</dbReference>
<dbReference type="FunFam" id="3.30.450.20:FF:000001">
    <property type="entry name" value="Potassium voltage-gated channel subfamily H member 7"/>
    <property type="match status" value="1"/>
</dbReference>
<evidence type="ECO:0000259" key="25">
    <source>
        <dbReference type="PROSITE" id="PS50112"/>
    </source>
</evidence>
<evidence type="ECO:0000256" key="3">
    <source>
        <dbReference type="ARBA" id="ARBA00022448"/>
    </source>
</evidence>
<evidence type="ECO:0000256" key="6">
    <source>
        <dbReference type="ARBA" id="ARBA00022692"/>
    </source>
</evidence>
<dbReference type="PROSITE" id="PS50042">
    <property type="entry name" value="CNMP_BINDING_3"/>
    <property type="match status" value="1"/>
</dbReference>
<evidence type="ECO:0000256" key="16">
    <source>
        <dbReference type="ARBA" id="ARBA00058898"/>
    </source>
</evidence>
<evidence type="ECO:0000256" key="21">
    <source>
        <dbReference type="ARBA" id="ARBA00082973"/>
    </source>
</evidence>
<keyword evidence="13" id="KW-0325">Glycoprotein</keyword>
<dbReference type="GO" id="GO:0005249">
    <property type="term" value="F:voltage-gated potassium channel activity"/>
    <property type="evidence" value="ECO:0007669"/>
    <property type="project" value="InterPro"/>
</dbReference>
<evidence type="ECO:0000313" key="27">
    <source>
        <dbReference type="Ensembl" id="ENSCCRP00010108357.1"/>
    </source>
</evidence>
<dbReference type="SMART" id="SM00100">
    <property type="entry name" value="cNMP"/>
    <property type="match status" value="1"/>
</dbReference>
<name>A0A8C1PVE8_CYPCA</name>
<evidence type="ECO:0000256" key="13">
    <source>
        <dbReference type="ARBA" id="ARBA00023180"/>
    </source>
</evidence>
<comment type="subunit">
    <text evidence="2">The potassium channel is probably composed of a homo- or heterotetrameric complex of pore-forming alpha subunits that can associate with modulating beta subunits.</text>
</comment>
<keyword evidence="28" id="KW-1185">Reference proteome</keyword>
<dbReference type="PROSITE" id="PS50112">
    <property type="entry name" value="PAS"/>
    <property type="match status" value="1"/>
</dbReference>
<keyword evidence="8" id="KW-0851">Voltage-gated channel</keyword>
<dbReference type="PROSITE" id="PS50113">
    <property type="entry name" value="PAC"/>
    <property type="match status" value="1"/>
</dbReference>
<comment type="catalytic activity">
    <reaction evidence="15">
        <text>K(+)(in) = K(+)(out)</text>
        <dbReference type="Rhea" id="RHEA:29463"/>
        <dbReference type="ChEBI" id="CHEBI:29103"/>
    </reaction>
</comment>
<evidence type="ECO:0000313" key="28">
    <source>
        <dbReference type="Proteomes" id="UP000694427"/>
    </source>
</evidence>
<dbReference type="Gene3D" id="1.10.287.70">
    <property type="match status" value="1"/>
</dbReference>
<evidence type="ECO:0000259" key="24">
    <source>
        <dbReference type="PROSITE" id="PS50042"/>
    </source>
</evidence>
<feature type="transmembrane region" description="Helical" evidence="23">
    <location>
        <begin position="279"/>
        <end position="305"/>
    </location>
</feature>
<evidence type="ECO:0000256" key="10">
    <source>
        <dbReference type="ARBA" id="ARBA00022989"/>
    </source>
</evidence>
<dbReference type="CDD" id="cd00130">
    <property type="entry name" value="PAS"/>
    <property type="match status" value="1"/>
</dbReference>
<dbReference type="PRINTS" id="PR01463">
    <property type="entry name" value="EAGCHANLFMLY"/>
</dbReference>
<keyword evidence="12 23" id="KW-0472">Membrane</keyword>
<dbReference type="InterPro" id="IPR018490">
    <property type="entry name" value="cNMP-bd_dom_sf"/>
</dbReference>
<dbReference type="InterPro" id="IPR000014">
    <property type="entry name" value="PAS"/>
</dbReference>
<evidence type="ECO:0000256" key="23">
    <source>
        <dbReference type="SAM" id="Phobius"/>
    </source>
</evidence>
<comment type="subcellular location">
    <subcellularLocation>
        <location evidence="1">Cell membrane</location>
        <topology evidence="1">Multi-pass membrane protein</topology>
    </subcellularLocation>
</comment>
<dbReference type="InterPro" id="IPR003938">
    <property type="entry name" value="K_chnl_volt-dep_EAG/ELK/ERG"/>
</dbReference>
<evidence type="ECO:0000256" key="15">
    <source>
        <dbReference type="ARBA" id="ARBA00034430"/>
    </source>
</evidence>
<feature type="transmembrane region" description="Helical" evidence="23">
    <location>
        <begin position="189"/>
        <end position="210"/>
    </location>
</feature>
<keyword evidence="14" id="KW-0407">Ion channel</keyword>
<dbReference type="CDD" id="cd00038">
    <property type="entry name" value="CAP_ED"/>
    <property type="match status" value="1"/>
</dbReference>
<evidence type="ECO:0000256" key="14">
    <source>
        <dbReference type="ARBA" id="ARBA00023303"/>
    </source>
</evidence>
<dbReference type="SMART" id="SM00086">
    <property type="entry name" value="PAC"/>
    <property type="match status" value="1"/>
</dbReference>
<evidence type="ECO:0000256" key="12">
    <source>
        <dbReference type="ARBA" id="ARBA00023136"/>
    </source>
</evidence>
<evidence type="ECO:0000256" key="4">
    <source>
        <dbReference type="ARBA" id="ARBA00022475"/>
    </source>
</evidence>
<dbReference type="PANTHER" id="PTHR10217">
    <property type="entry name" value="VOLTAGE AND LIGAND GATED POTASSIUM CHANNEL"/>
    <property type="match status" value="1"/>
</dbReference>
<feature type="transmembrane region" description="Helical" evidence="23">
    <location>
        <begin position="230"/>
        <end position="258"/>
    </location>
</feature>
<dbReference type="Pfam" id="PF00027">
    <property type="entry name" value="cNMP_binding"/>
    <property type="match status" value="1"/>
</dbReference>
<feature type="domain" description="Cyclic nucleotide-binding" evidence="24">
    <location>
        <begin position="472"/>
        <end position="589"/>
    </location>
</feature>
<feature type="domain" description="PAC" evidence="26">
    <location>
        <begin position="93"/>
        <end position="145"/>
    </location>
</feature>
<dbReference type="SUPFAM" id="SSF51206">
    <property type="entry name" value="cAMP-binding domain-like"/>
    <property type="match status" value="1"/>
</dbReference>
<keyword evidence="10 23" id="KW-1133">Transmembrane helix</keyword>
<evidence type="ECO:0000256" key="5">
    <source>
        <dbReference type="ARBA" id="ARBA00022538"/>
    </source>
</evidence>
<keyword evidence="6 23" id="KW-0812">Transmembrane</keyword>
<dbReference type="Gene3D" id="2.60.120.10">
    <property type="entry name" value="Jelly Rolls"/>
    <property type="match status" value="1"/>
</dbReference>
<dbReference type="GO" id="GO:0005886">
    <property type="term" value="C:plasma membrane"/>
    <property type="evidence" value="ECO:0007669"/>
    <property type="project" value="UniProtKB-SubCell"/>
</dbReference>